<dbReference type="InterPro" id="IPR001926">
    <property type="entry name" value="TrpB-like_PALP"/>
</dbReference>
<dbReference type="PANTHER" id="PTHR48078:SF6">
    <property type="entry name" value="L-THREONINE DEHYDRATASE CATABOLIC TDCB"/>
    <property type="match status" value="1"/>
</dbReference>
<sequence>MSSELRAVSPQSILQARERIAPYIRHTPLEPSAALSARMGGRVFLKLECLQVTGSFKPRISFNKLLSVDAETRARGAVASTAGGHGIGLAHAGRRLGVSVELFLPHSADARKVEVMRGEGARLHFHDSVPAAREAARAYAREHGRLFVSAYNDPDIIAGGGTVGLEVLDDLPEVDLVVVGIGGGGLISGMGVAMKARNPRMQLWGVQPEVSPVLSEWMRHGRPVPVDARPSIADGLGAQPEPDTLTLPLAREYVDRVLLVSEADIQDAMAWLLEEHQLVVEPSGAAPVAALLRHPPEGFRNIAIVITGRNISRARYVRLLGERLTASAA</sequence>
<gene>
    <name evidence="5" type="ORF">JY651_36935</name>
</gene>
<evidence type="ECO:0000313" key="6">
    <source>
        <dbReference type="Proteomes" id="UP000662747"/>
    </source>
</evidence>
<keyword evidence="6" id="KW-1185">Reference proteome</keyword>
<evidence type="ECO:0000256" key="3">
    <source>
        <dbReference type="ARBA" id="ARBA00023239"/>
    </source>
</evidence>
<organism evidence="5 6">
    <name type="scientific">Pyxidicoccus parkwayensis</name>
    <dbReference type="NCBI Taxonomy" id="2813578"/>
    <lineage>
        <taxon>Bacteria</taxon>
        <taxon>Pseudomonadati</taxon>
        <taxon>Myxococcota</taxon>
        <taxon>Myxococcia</taxon>
        <taxon>Myxococcales</taxon>
        <taxon>Cystobacterineae</taxon>
        <taxon>Myxococcaceae</taxon>
        <taxon>Pyxidicoccus</taxon>
    </lineage>
</organism>
<feature type="domain" description="Tryptophan synthase beta chain-like PALP" evidence="4">
    <location>
        <begin position="21"/>
        <end position="308"/>
    </location>
</feature>
<reference evidence="5 6" key="1">
    <citation type="submission" date="2021-02" db="EMBL/GenBank/DDBJ databases">
        <title>De Novo genome assembly of isolated myxobacteria.</title>
        <authorList>
            <person name="Stevens D.C."/>
        </authorList>
    </citation>
    <scope>NUCLEOTIDE SEQUENCE [LARGE SCALE GENOMIC DNA]</scope>
    <source>
        <strain evidence="6">SCPEA02</strain>
    </source>
</reference>
<keyword evidence="2" id="KW-0663">Pyridoxal phosphate</keyword>
<protein>
    <submittedName>
        <fullName evidence="5">Pyridoxal-phosphate dependent enzyme</fullName>
    </submittedName>
</protein>
<evidence type="ECO:0000256" key="1">
    <source>
        <dbReference type="ARBA" id="ARBA00001933"/>
    </source>
</evidence>
<evidence type="ECO:0000313" key="5">
    <source>
        <dbReference type="EMBL" id="QSQ20776.1"/>
    </source>
</evidence>
<dbReference type="RefSeq" id="WP_206722356.1">
    <property type="nucleotide sequence ID" value="NZ_CP071090.1"/>
</dbReference>
<dbReference type="PANTHER" id="PTHR48078">
    <property type="entry name" value="THREONINE DEHYDRATASE, MITOCHONDRIAL-RELATED"/>
    <property type="match status" value="1"/>
</dbReference>
<dbReference type="EMBL" id="CP071090">
    <property type="protein sequence ID" value="QSQ20776.1"/>
    <property type="molecule type" value="Genomic_DNA"/>
</dbReference>
<dbReference type="Pfam" id="PF00291">
    <property type="entry name" value="PALP"/>
    <property type="match status" value="1"/>
</dbReference>
<dbReference type="InterPro" id="IPR036052">
    <property type="entry name" value="TrpB-like_PALP_sf"/>
</dbReference>
<dbReference type="SUPFAM" id="SSF53686">
    <property type="entry name" value="Tryptophan synthase beta subunit-like PLP-dependent enzymes"/>
    <property type="match status" value="1"/>
</dbReference>
<dbReference type="InterPro" id="IPR050147">
    <property type="entry name" value="Ser/Thr_Dehydratase"/>
</dbReference>
<name>A0ABX7NTR7_9BACT</name>
<dbReference type="Gene3D" id="3.40.50.1100">
    <property type="match status" value="2"/>
</dbReference>
<evidence type="ECO:0000259" key="4">
    <source>
        <dbReference type="Pfam" id="PF00291"/>
    </source>
</evidence>
<evidence type="ECO:0000256" key="2">
    <source>
        <dbReference type="ARBA" id="ARBA00022898"/>
    </source>
</evidence>
<comment type="cofactor">
    <cofactor evidence="1">
        <name>pyridoxal 5'-phosphate</name>
        <dbReference type="ChEBI" id="CHEBI:597326"/>
    </cofactor>
</comment>
<accession>A0ABX7NTR7</accession>
<keyword evidence="3" id="KW-0456">Lyase</keyword>
<dbReference type="Proteomes" id="UP000662747">
    <property type="component" value="Chromosome"/>
</dbReference>
<proteinExistence type="predicted"/>